<dbReference type="PRINTS" id="PR00411">
    <property type="entry name" value="PNDRDTASEI"/>
</dbReference>
<dbReference type="FunCoup" id="A0A397QSN7">
    <property type="interactions" value="200"/>
</dbReference>
<dbReference type="PANTHER" id="PTHR42887:SF2">
    <property type="entry name" value="OS12G0638800 PROTEIN"/>
    <property type="match status" value="1"/>
</dbReference>
<dbReference type="InterPro" id="IPR057661">
    <property type="entry name" value="RsdA/BaiN/AoA(So)_Rossmann"/>
</dbReference>
<feature type="domain" description="RsdA/BaiN/AoA(So)-like insert" evidence="2">
    <location>
        <begin position="175"/>
        <end position="253"/>
    </location>
</feature>
<dbReference type="OrthoDB" id="9773233at2"/>
<dbReference type="PANTHER" id="PTHR42887">
    <property type="entry name" value="OS12G0638800 PROTEIN"/>
    <property type="match status" value="1"/>
</dbReference>
<keyword evidence="4" id="KW-1185">Reference proteome</keyword>
<protein>
    <recommendedName>
        <fullName evidence="5">Aminoacetone oxidase family FAD-binding enzyme</fullName>
    </recommendedName>
</protein>
<comment type="caution">
    <text evidence="3">The sequence shown here is derived from an EMBL/GenBank/DDBJ whole genome shotgun (WGS) entry which is preliminary data.</text>
</comment>
<feature type="domain" description="RsdA/BaiN/AoA(So)-like Rossmann fold-like" evidence="1">
    <location>
        <begin position="2"/>
        <end position="346"/>
    </location>
</feature>
<dbReference type="RefSeq" id="WP_119017066.1">
    <property type="nucleotide sequence ID" value="NZ_QXEV01000051.1"/>
</dbReference>
<dbReference type="Pfam" id="PF03486">
    <property type="entry name" value="HI0933_like"/>
    <property type="match status" value="1"/>
</dbReference>
<dbReference type="AlphaFoldDB" id="A0A397QSN7"/>
<gene>
    <name evidence="3" type="ORF">EI71_02038</name>
</gene>
<dbReference type="InterPro" id="IPR055178">
    <property type="entry name" value="RsdA/BaiN/AoA(So)-like_dom"/>
</dbReference>
<evidence type="ECO:0000313" key="3">
    <source>
        <dbReference type="EMBL" id="RIA64112.1"/>
    </source>
</evidence>
<evidence type="ECO:0000259" key="2">
    <source>
        <dbReference type="Pfam" id="PF22780"/>
    </source>
</evidence>
<proteinExistence type="predicted"/>
<dbReference type="EMBL" id="QXEV01000051">
    <property type="protein sequence ID" value="RIA64112.1"/>
    <property type="molecule type" value="Genomic_DNA"/>
</dbReference>
<reference evidence="3 4" key="1">
    <citation type="submission" date="2018-08" db="EMBL/GenBank/DDBJ databases">
        <title>Genomic Encyclopedia of Archaeal and Bacterial Type Strains, Phase II (KMG-II): from individual species to whole genera.</title>
        <authorList>
            <person name="Goeker M."/>
        </authorList>
    </citation>
    <scope>NUCLEOTIDE SEQUENCE [LARGE SCALE GENOMIC DNA]</scope>
    <source>
        <strain evidence="3 4">ATCC 27112</strain>
    </source>
</reference>
<organism evidence="3 4">
    <name type="scientific">Anaeroplasma bactoclasticum</name>
    <dbReference type="NCBI Taxonomy" id="2088"/>
    <lineage>
        <taxon>Bacteria</taxon>
        <taxon>Bacillati</taxon>
        <taxon>Mycoplasmatota</taxon>
        <taxon>Mollicutes</taxon>
        <taxon>Anaeroplasmatales</taxon>
        <taxon>Anaeroplasmataceae</taxon>
        <taxon>Anaeroplasma</taxon>
    </lineage>
</organism>
<name>A0A397QSN7_9MOLU</name>
<dbReference type="Gene3D" id="3.50.50.60">
    <property type="entry name" value="FAD/NAD(P)-binding domain"/>
    <property type="match status" value="2"/>
</dbReference>
<dbReference type="Pfam" id="PF22780">
    <property type="entry name" value="HI0933_like_1st"/>
    <property type="match status" value="1"/>
</dbReference>
<accession>A0A397QSN7</accession>
<dbReference type="SUPFAM" id="SSF160996">
    <property type="entry name" value="HI0933 insert domain-like"/>
    <property type="match status" value="1"/>
</dbReference>
<evidence type="ECO:0000259" key="1">
    <source>
        <dbReference type="Pfam" id="PF03486"/>
    </source>
</evidence>
<sequence>MKVGIIGAGASGLLLATKLEKLNIDYMLFNAGKVGRKILASGNGRCNIAHDSYKSSDYFNNPLAIKVLDTCYKELFTYFDSLHIYTKKDNEGRMYPISESSQSVLNILLKNIKKNIVDLEIRSISSRSGKYYFNGCYGPFDKVVLATGSIASFKKPYLSMDFINDLGIKFNPFTPSLVGFMTMKKIKAMSGARAKVRASLIQNHNIIYEEDGEVIFKDNGISGIVIMNLSSHYAHLKSKADIMVKLDFSYGKDYIDYESVIQPKILNYLKDNQINPHSLYIPISGVYDFEFAQVCKGGIDLSMVNDNLSLKKDKNIYAMGEVLDIDAICGGYNLLFAFTSALYVAKEIENEISGK</sequence>
<dbReference type="SUPFAM" id="SSF51905">
    <property type="entry name" value="FAD/NAD(P)-binding domain"/>
    <property type="match status" value="1"/>
</dbReference>
<evidence type="ECO:0000313" key="4">
    <source>
        <dbReference type="Proteomes" id="UP000266506"/>
    </source>
</evidence>
<dbReference type="InterPro" id="IPR036188">
    <property type="entry name" value="FAD/NAD-bd_sf"/>
</dbReference>
<dbReference type="Proteomes" id="UP000266506">
    <property type="component" value="Unassembled WGS sequence"/>
</dbReference>
<dbReference type="InterPro" id="IPR004792">
    <property type="entry name" value="BaiN-like"/>
</dbReference>
<dbReference type="InParanoid" id="A0A397QSN7"/>
<evidence type="ECO:0008006" key="5">
    <source>
        <dbReference type="Google" id="ProtNLM"/>
    </source>
</evidence>